<gene>
    <name evidence="2" type="ORF">RINTU1_03140</name>
</gene>
<keyword evidence="1" id="KW-1133">Transmembrane helix</keyword>
<feature type="transmembrane region" description="Helical" evidence="1">
    <location>
        <begin position="236"/>
        <end position="254"/>
    </location>
</feature>
<evidence type="ECO:0000313" key="3">
    <source>
        <dbReference type="Proteomes" id="UP000504714"/>
    </source>
</evidence>
<dbReference type="Proteomes" id="UP000504714">
    <property type="component" value="Unassembled WGS sequence"/>
</dbReference>
<dbReference type="EMBL" id="BLXO01000001">
    <property type="protein sequence ID" value="GFN45251.1"/>
    <property type="molecule type" value="Genomic_DNA"/>
</dbReference>
<keyword evidence="1" id="KW-0812">Transmembrane</keyword>
<sequence length="316" mass="34793">MRRYAVESSINYTKWISSCTCVNPALCRAARNSSNQANFSLSRCSFSTQTAESVSIFAINSSCVILAEERLAIGNQPFDSSGLLFSLWRRFISPLIEATMNCPVVSPCSFDSSMPLTTSCGTRAARVCDFAFVAFVVIADSSLPRCLTVCMKKSESKLLTCSTLRDKVLNTKLLKGLEIAKPHCVSPHPRLLTTSLEGLTLWLRQSVPISLRRSTAVRKKLSLSCCTLRQLMKNQPVSATLLIIFFCLLVAFLLQEDAMSTRIDKTPITAEDLAFQCLALTHAAVSVMEADARETLLFILLEKTEALYSMLTEGAL</sequence>
<reference evidence="2 3" key="1">
    <citation type="submission" date="2020-06" db="EMBL/GenBank/DDBJ databases">
        <title>The genome sequence of Candidatus Regiella insecticola strain Tut.</title>
        <authorList>
            <person name="Nikoh N."/>
            <person name="Tsuchida T."/>
            <person name="Koga R."/>
            <person name="Oshima K."/>
            <person name="Hattori M."/>
            <person name="Fukatsu T."/>
        </authorList>
    </citation>
    <scope>NUCLEOTIDE SEQUENCE [LARGE SCALE GENOMIC DNA]</scope>
    <source>
        <strain evidence="2 3">Tut</strain>
    </source>
</reference>
<keyword evidence="1" id="KW-0472">Membrane</keyword>
<accession>A0A6L2ZLS1</accession>
<dbReference type="AlphaFoldDB" id="A0A6L2ZLS1"/>
<evidence type="ECO:0000313" key="2">
    <source>
        <dbReference type="EMBL" id="GFN45251.1"/>
    </source>
</evidence>
<protein>
    <submittedName>
        <fullName evidence="2">Uncharacterized protein</fullName>
    </submittedName>
</protein>
<comment type="caution">
    <text evidence="2">The sequence shown here is derived from an EMBL/GenBank/DDBJ whole genome shotgun (WGS) entry which is preliminary data.</text>
</comment>
<proteinExistence type="predicted"/>
<organism evidence="2 3">
    <name type="scientific">Candidatus Regiella insecticola</name>
    <dbReference type="NCBI Taxonomy" id="138073"/>
    <lineage>
        <taxon>Bacteria</taxon>
        <taxon>Pseudomonadati</taxon>
        <taxon>Pseudomonadota</taxon>
        <taxon>Gammaproteobacteria</taxon>
        <taxon>Enterobacterales</taxon>
        <taxon>Enterobacteriaceae</taxon>
        <taxon>aphid secondary symbionts</taxon>
        <taxon>Candidatus Regiella</taxon>
    </lineage>
</organism>
<evidence type="ECO:0000256" key="1">
    <source>
        <dbReference type="SAM" id="Phobius"/>
    </source>
</evidence>
<name>A0A6L2ZLS1_9ENTR</name>